<keyword evidence="3 7" id="KW-0418">Kinase</keyword>
<evidence type="ECO:0000256" key="1">
    <source>
        <dbReference type="ARBA" id="ARBA00022679"/>
    </source>
</evidence>
<reference evidence="7 8" key="1">
    <citation type="submission" date="2021-12" db="EMBL/GenBank/DDBJ databases">
        <title>Discovery of the Pendulisporaceae a myxobacterial family with distinct sporulation behavior and unique specialized metabolism.</title>
        <authorList>
            <person name="Garcia R."/>
            <person name="Popoff A."/>
            <person name="Bader C.D."/>
            <person name="Loehr J."/>
            <person name="Walesch S."/>
            <person name="Walt C."/>
            <person name="Boldt J."/>
            <person name="Bunk B."/>
            <person name="Haeckl F.J.F.P.J."/>
            <person name="Gunesch A.P."/>
            <person name="Birkelbach J."/>
            <person name="Nuebel U."/>
            <person name="Pietschmann T."/>
            <person name="Bach T."/>
            <person name="Mueller R."/>
        </authorList>
    </citation>
    <scope>NUCLEOTIDE SEQUENCE [LARGE SCALE GENOMIC DNA]</scope>
    <source>
        <strain evidence="7 8">MSr12523</strain>
    </source>
</reference>
<evidence type="ECO:0000256" key="4">
    <source>
        <dbReference type="ARBA" id="ARBA00022840"/>
    </source>
</evidence>
<dbReference type="SUPFAM" id="SSF56112">
    <property type="entry name" value="Protein kinase-like (PK-like)"/>
    <property type="match status" value="1"/>
</dbReference>
<protein>
    <submittedName>
        <fullName evidence="7">Protein kinase</fullName>
    </submittedName>
</protein>
<keyword evidence="8" id="KW-1185">Reference proteome</keyword>
<feature type="domain" description="Protein kinase" evidence="6">
    <location>
        <begin position="243"/>
        <end position="491"/>
    </location>
</feature>
<evidence type="ECO:0000313" key="7">
    <source>
        <dbReference type="EMBL" id="WXB00012.1"/>
    </source>
</evidence>
<dbReference type="PANTHER" id="PTHR43289:SF6">
    <property type="entry name" value="SERINE_THREONINE-PROTEIN KINASE NEKL-3"/>
    <property type="match status" value="1"/>
</dbReference>
<keyword evidence="4" id="KW-0067">ATP-binding</keyword>
<dbReference type="InterPro" id="IPR011009">
    <property type="entry name" value="Kinase-like_dom_sf"/>
</dbReference>
<accession>A0ABZ2KUL5</accession>
<evidence type="ECO:0000256" key="3">
    <source>
        <dbReference type="ARBA" id="ARBA00022777"/>
    </source>
</evidence>
<dbReference type="EMBL" id="CP089982">
    <property type="protein sequence ID" value="WXB00012.1"/>
    <property type="molecule type" value="Genomic_DNA"/>
</dbReference>
<evidence type="ECO:0000259" key="6">
    <source>
        <dbReference type="PROSITE" id="PS50011"/>
    </source>
</evidence>
<gene>
    <name evidence="7" type="ORF">LZC95_24750</name>
</gene>
<sequence length="655" mass="70410">MDDDIARLIREQRIADAAALASARGDATTASALFERACEWHLAATEALRTSDAGRAMRLSVLSRDDALIERALANLVASPQIAEHVAVSLEAHGDHAWAARIFESVGRSAEAARAWDRAGNAVRAAELLEAAHDVVGAARVLETAARRAPLHWPNHLALGGLLVRYGKAQAAARTLQGIPPDAAERLPALRLLVRALEQLGLEQAAAEARRELAAMGEVPAPEEPAAPLRPSRPPATRIYGRYEVVREIASTPSSRVLECIDTVRGERVAIKIYAGYSARGAGRDVLARFEREQRVLASIDHPNVVPLRDYFPDGPALVLDWMPGGTLEEMLARGPIAPARAVEIACALLGALEEAHRVGVLHRDIKPSNVLFDGAGTARLADFGAAHLGDLSATATAGVIGTLSYMSPEQRAGEPASLASDLYGVGAVLLEMLTGELGDIARLPSANHRDLDARHDTVVHALVALDPARRPSDARSARRALTALPWPSWFGAPAPRPSAPSEASRRRSNEMAEESARVRVGVAGQPDVDAWLERPILRVPLDPPTLARASAFARAEHPGLQIVYRVDRRAGEIWLDANDRPLDRWLTDEDRTRLASALDALHRAGIVHGNVHRSHVRLDPSGAVLLRFAPPAPDARGSHVATADHDREALLRLV</sequence>
<evidence type="ECO:0000256" key="5">
    <source>
        <dbReference type="SAM" id="MobiDB-lite"/>
    </source>
</evidence>
<dbReference type="Gene3D" id="1.10.510.10">
    <property type="entry name" value="Transferase(Phosphotransferase) domain 1"/>
    <property type="match status" value="2"/>
</dbReference>
<dbReference type="PANTHER" id="PTHR43289">
    <property type="entry name" value="MITOGEN-ACTIVATED PROTEIN KINASE KINASE KINASE 20-RELATED"/>
    <property type="match status" value="1"/>
</dbReference>
<proteinExistence type="predicted"/>
<evidence type="ECO:0000256" key="2">
    <source>
        <dbReference type="ARBA" id="ARBA00022741"/>
    </source>
</evidence>
<dbReference type="PROSITE" id="PS00108">
    <property type="entry name" value="PROTEIN_KINASE_ST"/>
    <property type="match status" value="1"/>
</dbReference>
<feature type="compositionally biased region" description="Basic and acidic residues" evidence="5">
    <location>
        <begin position="504"/>
        <end position="518"/>
    </location>
</feature>
<keyword evidence="1" id="KW-0808">Transferase</keyword>
<evidence type="ECO:0000313" key="8">
    <source>
        <dbReference type="Proteomes" id="UP001379533"/>
    </source>
</evidence>
<dbReference type="InterPro" id="IPR008271">
    <property type="entry name" value="Ser/Thr_kinase_AS"/>
</dbReference>
<dbReference type="CDD" id="cd14014">
    <property type="entry name" value="STKc_PknB_like"/>
    <property type="match status" value="1"/>
</dbReference>
<dbReference type="Pfam" id="PF00069">
    <property type="entry name" value="Pkinase"/>
    <property type="match status" value="1"/>
</dbReference>
<dbReference type="PROSITE" id="PS50011">
    <property type="entry name" value="PROTEIN_KINASE_DOM"/>
    <property type="match status" value="1"/>
</dbReference>
<dbReference type="SMART" id="SM00220">
    <property type="entry name" value="S_TKc"/>
    <property type="match status" value="1"/>
</dbReference>
<dbReference type="RefSeq" id="WP_394850654.1">
    <property type="nucleotide sequence ID" value="NZ_CP089982.1"/>
</dbReference>
<keyword evidence="2" id="KW-0547">Nucleotide-binding</keyword>
<dbReference type="Proteomes" id="UP001379533">
    <property type="component" value="Chromosome"/>
</dbReference>
<feature type="region of interest" description="Disordered" evidence="5">
    <location>
        <begin position="493"/>
        <end position="519"/>
    </location>
</feature>
<organism evidence="7 8">
    <name type="scientific">Pendulispora brunnea</name>
    <dbReference type="NCBI Taxonomy" id="2905690"/>
    <lineage>
        <taxon>Bacteria</taxon>
        <taxon>Pseudomonadati</taxon>
        <taxon>Myxococcota</taxon>
        <taxon>Myxococcia</taxon>
        <taxon>Myxococcales</taxon>
        <taxon>Sorangiineae</taxon>
        <taxon>Pendulisporaceae</taxon>
        <taxon>Pendulispora</taxon>
    </lineage>
</organism>
<dbReference type="GO" id="GO:0016301">
    <property type="term" value="F:kinase activity"/>
    <property type="evidence" value="ECO:0007669"/>
    <property type="project" value="UniProtKB-KW"/>
</dbReference>
<dbReference type="InterPro" id="IPR000719">
    <property type="entry name" value="Prot_kinase_dom"/>
</dbReference>
<name>A0ABZ2KUL5_9BACT</name>